<name>A0A0S2K5V7_9GAMM</name>
<gene>
    <name evidence="1" type="ORF">PP2015_3404</name>
</gene>
<dbReference type="Proteomes" id="UP000061457">
    <property type="component" value="Chromosome II"/>
</dbReference>
<sequence length="179" mass="19942">MKTQLALLFTAITALSGCSTTTVERTVKDGVNGAINGILGSTSPSAPVTNTPNQSGNYSVKREKIYILDAKKTSRDYGQTTISKSERNPNEKTRLTVERSFHPRIGNVAFEAYLYEYSPEGWLINTRTKFDTTFNENITLPAGKYYIKAQTRGVDRKSYATGTITIDPFVTNYITLEFE</sequence>
<dbReference type="RefSeq" id="WP_058031707.1">
    <property type="nucleotide sequence ID" value="NZ_CP013188.1"/>
</dbReference>
<reference evidence="1 2" key="1">
    <citation type="submission" date="2015-11" db="EMBL/GenBank/DDBJ databases">
        <authorList>
            <person name="Zhang Y."/>
            <person name="Guo Z."/>
        </authorList>
    </citation>
    <scope>NUCLEOTIDE SEQUENCE [LARGE SCALE GENOMIC DNA]</scope>
    <source>
        <strain evidence="1 2">KCTC 12086</strain>
    </source>
</reference>
<dbReference type="OrthoDB" id="9804019at2"/>
<dbReference type="EMBL" id="CP013188">
    <property type="protein sequence ID" value="ALO43879.1"/>
    <property type="molecule type" value="Genomic_DNA"/>
</dbReference>
<accession>A0A0S2K5V7</accession>
<dbReference type="PATRIC" id="fig|161398.10.peg.3468"/>
<proteinExistence type="predicted"/>
<keyword evidence="2" id="KW-1185">Reference proteome</keyword>
<protein>
    <recommendedName>
        <fullName evidence="3">Lipoprotein</fullName>
    </recommendedName>
</protein>
<dbReference type="KEGG" id="pphe:PP2015_3404"/>
<dbReference type="AlphaFoldDB" id="A0A0S2K5V7"/>
<dbReference type="PROSITE" id="PS51257">
    <property type="entry name" value="PROKAR_LIPOPROTEIN"/>
    <property type="match status" value="1"/>
</dbReference>
<evidence type="ECO:0000313" key="2">
    <source>
        <dbReference type="Proteomes" id="UP000061457"/>
    </source>
</evidence>
<evidence type="ECO:0000313" key="1">
    <source>
        <dbReference type="EMBL" id="ALO43879.1"/>
    </source>
</evidence>
<evidence type="ECO:0008006" key="3">
    <source>
        <dbReference type="Google" id="ProtNLM"/>
    </source>
</evidence>
<organism evidence="1 2">
    <name type="scientific">Pseudoalteromonas phenolica</name>
    <dbReference type="NCBI Taxonomy" id="161398"/>
    <lineage>
        <taxon>Bacteria</taxon>
        <taxon>Pseudomonadati</taxon>
        <taxon>Pseudomonadota</taxon>
        <taxon>Gammaproteobacteria</taxon>
        <taxon>Alteromonadales</taxon>
        <taxon>Pseudoalteromonadaceae</taxon>
        <taxon>Pseudoalteromonas</taxon>
    </lineage>
</organism>